<gene>
    <name evidence="1" type="ORF">CTB96_09895</name>
</gene>
<reference evidence="1 2" key="1">
    <citation type="submission" date="2018-05" db="EMBL/GenBank/DDBJ databases">
        <title>Genetic diversity of glacier-inhabiting Cryobacterium bacteria in China and description of Cryobacterium mengkeensis sp. nov. and Arthrobacter glacialis sp. nov.</title>
        <authorList>
            <person name="Liu Q."/>
            <person name="Xin Y.-H."/>
        </authorList>
    </citation>
    <scope>NUCLEOTIDE SEQUENCE [LARGE SCALE GENOMIC DNA]</scope>
    <source>
        <strain evidence="1 2">SK-1</strain>
    </source>
</reference>
<name>A0A317ZS31_9MICO</name>
<accession>A0A317ZS31</accession>
<dbReference type="RefSeq" id="WP_110126761.1">
    <property type="nucleotide sequence ID" value="NZ_QHLY01000012.1"/>
</dbReference>
<proteinExistence type="predicted"/>
<dbReference type="EMBL" id="QHLY01000012">
    <property type="protein sequence ID" value="PXA67077.1"/>
    <property type="molecule type" value="Genomic_DNA"/>
</dbReference>
<evidence type="ECO:0000313" key="1">
    <source>
        <dbReference type="EMBL" id="PXA67077.1"/>
    </source>
</evidence>
<keyword evidence="2" id="KW-1185">Reference proteome</keyword>
<organism evidence="1 2">
    <name type="scientific">Cryobacterium arcticum</name>
    <dbReference type="NCBI Taxonomy" id="670052"/>
    <lineage>
        <taxon>Bacteria</taxon>
        <taxon>Bacillati</taxon>
        <taxon>Actinomycetota</taxon>
        <taxon>Actinomycetes</taxon>
        <taxon>Micrococcales</taxon>
        <taxon>Microbacteriaceae</taxon>
        <taxon>Cryobacterium</taxon>
    </lineage>
</organism>
<dbReference type="OrthoDB" id="9763471at2"/>
<dbReference type="Proteomes" id="UP000246722">
    <property type="component" value="Unassembled WGS sequence"/>
</dbReference>
<comment type="caution">
    <text evidence="1">The sequence shown here is derived from an EMBL/GenBank/DDBJ whole genome shotgun (WGS) entry which is preliminary data.</text>
</comment>
<evidence type="ECO:0000313" key="2">
    <source>
        <dbReference type="Proteomes" id="UP000246722"/>
    </source>
</evidence>
<protein>
    <submittedName>
        <fullName evidence="1">Uncharacterized protein</fullName>
    </submittedName>
</protein>
<dbReference type="AlphaFoldDB" id="A0A317ZS31"/>
<sequence length="581" mass="62802">MTTFYTELQSDSAILKILQPGITTWHRLEADPTALDMAPGLDARLADPLWLIGRQWQLGELRGEDAGTPIHAHFSGTTAALAVAGSAPPTEDPADALWEPRVEAEANAIRAYGTLPAEAGLDFERCLAVEGAEALVPSARHAFPLGGLDDAIPADRRQRYLLELMRGSAIDGAALLDVFLGQMDAAGSVSAYPPTITVPAELTEKALRAATSFVAEWRDMFVPASQPSAWIDRRLEYAFDIASDDGSTISVDEYSDGRVDWWSMTAGNTPGVPTDASHKIEGDRLPLPIRYAGMPADRYFEFEDGTVNFAGVDGGAASVASMLTLEYMLAASNDWYHLPLSLEYGHSFTLDELTVTDTFGRTTTVQRAPEGDSGWSIFTISRASDPSATTPAFVLPAVVAQTLEGEPIEEVAFFRDETANLVWATERRTPGLGNAATSRRADATVVHQAITSEGLTDAAYVYRMQSPVPLNWHPMIAVANPDAELGTVLFRRVALRRTVLDVEGQPTVDDGRPHGALLQGTNDVLEIEENEVPRSGIIVTRSFQMARTTNGGRLLWLGRAKRVGRGEGSSGLYFDVLDPAE</sequence>